<dbReference type="EMBL" id="CP031194">
    <property type="protein sequence ID" value="AXG78605.1"/>
    <property type="molecule type" value="Genomic_DNA"/>
</dbReference>
<protein>
    <recommendedName>
        <fullName evidence="3">Asp/Glu racemase</fullName>
    </recommendedName>
</protein>
<gene>
    <name evidence="1" type="ORF">DVK44_13785</name>
</gene>
<dbReference type="KEGG" id="spad:DVK44_13785"/>
<sequence length="236" mass="24273">MHPLPDGTLATLAGLDAAAARTVRVGLLLPWANVAVETELARLGLRRTVFHHARLVPESRTTAIDASFWHGLRAASAQALDSLSHVPLDAVILACTSAGFTGGPPLPGGVFTAFDALLRALVEAAVTRVALVTPYPAPVAEAEAAALAEAGIKVLAHASLGLTDGYPDVTPDQILALVGQLPENAVSSAEAVILSCTGWHTLPVITELEYRIGKPVFSSNLAMALLAARVCAGVGS</sequence>
<dbReference type="OrthoDB" id="3522703at2"/>
<dbReference type="PANTHER" id="PTHR40267">
    <property type="entry name" value="BLR3294 PROTEIN"/>
    <property type="match status" value="1"/>
</dbReference>
<dbReference type="InterPro" id="IPR053714">
    <property type="entry name" value="Iso_Racemase_Enz_sf"/>
</dbReference>
<dbReference type="PANTHER" id="PTHR40267:SF1">
    <property type="entry name" value="BLR3294 PROTEIN"/>
    <property type="match status" value="1"/>
</dbReference>
<proteinExistence type="predicted"/>
<reference evidence="2" key="1">
    <citation type="submission" date="2018-07" db="EMBL/GenBank/DDBJ databases">
        <authorList>
            <person name="Zhao J."/>
        </authorList>
    </citation>
    <scope>NUCLEOTIDE SEQUENCE [LARGE SCALE GENOMIC DNA]</scope>
    <source>
        <strain evidence="2">GSSD-12</strain>
    </source>
</reference>
<evidence type="ECO:0008006" key="3">
    <source>
        <dbReference type="Google" id="ProtNLM"/>
    </source>
</evidence>
<accession>A0A345HPI1</accession>
<dbReference type="InterPro" id="IPR026286">
    <property type="entry name" value="MaiA/AMDase"/>
</dbReference>
<keyword evidence="2" id="KW-1185">Reference proteome</keyword>
<evidence type="ECO:0000313" key="1">
    <source>
        <dbReference type="EMBL" id="AXG78605.1"/>
    </source>
</evidence>
<dbReference type="Gene3D" id="3.40.50.12500">
    <property type="match status" value="1"/>
</dbReference>
<organism evidence="1 2">
    <name type="scientific">Streptomyces paludis</name>
    <dbReference type="NCBI Taxonomy" id="2282738"/>
    <lineage>
        <taxon>Bacteria</taxon>
        <taxon>Bacillati</taxon>
        <taxon>Actinomycetota</taxon>
        <taxon>Actinomycetes</taxon>
        <taxon>Kitasatosporales</taxon>
        <taxon>Streptomycetaceae</taxon>
        <taxon>Streptomyces</taxon>
    </lineage>
</organism>
<dbReference type="AlphaFoldDB" id="A0A345HPI1"/>
<evidence type="ECO:0000313" key="2">
    <source>
        <dbReference type="Proteomes" id="UP000253868"/>
    </source>
</evidence>
<dbReference type="Pfam" id="PF17645">
    <property type="entry name" value="Amdase"/>
    <property type="match status" value="1"/>
</dbReference>
<name>A0A345HPI1_9ACTN</name>
<dbReference type="Proteomes" id="UP000253868">
    <property type="component" value="Chromosome"/>
</dbReference>